<gene>
    <name evidence="1" type="ORF">N478_00455</name>
</gene>
<dbReference type="PATRIC" id="fig|1365257.3.peg.93"/>
<proteinExistence type="predicted"/>
<reference evidence="1 2" key="1">
    <citation type="submission" date="2013-07" db="EMBL/GenBank/DDBJ databases">
        <title>Comparative Genomic and Metabolomic Analysis of Twelve Strains of Pseudoalteromonas luteoviolacea.</title>
        <authorList>
            <person name="Vynne N.G."/>
            <person name="Mansson M."/>
            <person name="Gram L."/>
        </authorList>
    </citation>
    <scope>NUCLEOTIDE SEQUENCE [LARGE SCALE GENOMIC DNA]</scope>
    <source>
        <strain evidence="1 2">S4060-1</strain>
    </source>
</reference>
<dbReference type="EMBL" id="AUXX01000001">
    <property type="protein sequence ID" value="KZN70407.1"/>
    <property type="molecule type" value="Genomic_DNA"/>
</dbReference>
<sequence length="162" mass="18777">MISNSIDGITRDLFYQDDSCRDFNFKAKKSEHIVALIAWFRERYNTLSCYGDLGEFSDLSSCNSRLTTLRPSQYVQIICQDTSTLIKHIQVFLYIEDNGSIDVEISFFAQDIDRSQFELGPFLALLKTWQILAQADIGYLRYENASWHFGDKNDVIYISKLV</sequence>
<organism evidence="1 2">
    <name type="scientific">Pseudoalteromonas luteoviolacea S4060-1</name>
    <dbReference type="NCBI Taxonomy" id="1365257"/>
    <lineage>
        <taxon>Bacteria</taxon>
        <taxon>Pseudomonadati</taxon>
        <taxon>Pseudomonadota</taxon>
        <taxon>Gammaproteobacteria</taxon>
        <taxon>Alteromonadales</taxon>
        <taxon>Pseudoalteromonadaceae</taxon>
        <taxon>Pseudoalteromonas</taxon>
    </lineage>
</organism>
<evidence type="ECO:0000313" key="2">
    <source>
        <dbReference type="Proteomes" id="UP000076661"/>
    </source>
</evidence>
<dbReference type="RefSeq" id="WP_063379544.1">
    <property type="nucleotide sequence ID" value="NZ_AUXX01000001.1"/>
</dbReference>
<dbReference type="AlphaFoldDB" id="A0A167PDM8"/>
<comment type="caution">
    <text evidence="1">The sequence shown here is derived from an EMBL/GenBank/DDBJ whole genome shotgun (WGS) entry which is preliminary data.</text>
</comment>
<name>A0A167PDM8_9GAMM</name>
<accession>A0A167PDM8</accession>
<evidence type="ECO:0000313" key="1">
    <source>
        <dbReference type="EMBL" id="KZN70407.1"/>
    </source>
</evidence>
<protein>
    <submittedName>
        <fullName evidence="1">Uncharacterized protein</fullName>
    </submittedName>
</protein>
<dbReference type="Proteomes" id="UP000076661">
    <property type="component" value="Unassembled WGS sequence"/>
</dbReference>